<dbReference type="Proteomes" id="UP000577386">
    <property type="component" value="Unassembled WGS sequence"/>
</dbReference>
<name>A0A7W3RR50_STRMR</name>
<reference evidence="1 2" key="1">
    <citation type="submission" date="2020-08" db="EMBL/GenBank/DDBJ databases">
        <title>Sequencing the genomes of 1000 actinobacteria strains.</title>
        <authorList>
            <person name="Klenk H.-P."/>
        </authorList>
    </citation>
    <scope>NUCLEOTIDE SEQUENCE [LARGE SCALE GENOMIC DNA]</scope>
    <source>
        <strain evidence="1 2">DSM 41827</strain>
    </source>
</reference>
<proteinExistence type="predicted"/>
<gene>
    <name evidence="1" type="ORF">HDA42_007106</name>
</gene>
<keyword evidence="2" id="KW-1185">Reference proteome</keyword>
<comment type="caution">
    <text evidence="1">The sequence shown here is derived from an EMBL/GenBank/DDBJ whole genome shotgun (WGS) entry which is preliminary data.</text>
</comment>
<dbReference type="AlphaFoldDB" id="A0A7W3RR50"/>
<evidence type="ECO:0000313" key="1">
    <source>
        <dbReference type="EMBL" id="MBA9057928.1"/>
    </source>
</evidence>
<dbReference type="EMBL" id="JACJIJ010000002">
    <property type="protein sequence ID" value="MBA9057928.1"/>
    <property type="molecule type" value="Genomic_DNA"/>
</dbReference>
<organism evidence="1 2">
    <name type="scientific">Streptomyces murinus</name>
    <dbReference type="NCBI Taxonomy" id="33900"/>
    <lineage>
        <taxon>Bacteria</taxon>
        <taxon>Bacillati</taxon>
        <taxon>Actinomycetota</taxon>
        <taxon>Actinomycetes</taxon>
        <taxon>Kitasatosporales</taxon>
        <taxon>Streptomycetaceae</taxon>
        <taxon>Streptomyces</taxon>
    </lineage>
</organism>
<evidence type="ECO:0000313" key="2">
    <source>
        <dbReference type="Proteomes" id="UP000577386"/>
    </source>
</evidence>
<sequence>MTAPLPSDGEGGGLVVSLGLGVDSTAYLVKPLEDPVAHGMDLTRASASCP</sequence>
<protein>
    <submittedName>
        <fullName evidence="1">Uncharacterized protein</fullName>
    </submittedName>
</protein>
<accession>A0A7W3RR50</accession>